<dbReference type="PANTHER" id="PTHR13798">
    <property type="entry name" value="RNA BINDING MOTIF RBM PROTEIN -RELATED"/>
    <property type="match status" value="1"/>
</dbReference>
<dbReference type="Pfam" id="PF00076">
    <property type="entry name" value="RRM_1"/>
    <property type="match status" value="1"/>
</dbReference>
<sequence>MADPNNPDERTVYVSNLHEKVTKEILEELFTQVGSLVKVFLKGGDTATPTDSSKPTPPARPKFAFVEFQDVESVIFAVEMLDDIALYGKNIKVLPRDGTVQAEEYRGMRNEIWARRNQQPASSSGQRPSRDVNQSYEVNQTNRYRDYNKRDSGRHYGSMNNLQGPQGLMMTPPPAPPLMGPPPMNYSPATYGMQPMPLHQQYQQFSSPQALMNLSYSDPNLVNAGRYNHGGNESWRQNDQRGKQKKRRYN</sequence>
<evidence type="ECO:0000256" key="3">
    <source>
        <dbReference type="ARBA" id="ARBA00023242"/>
    </source>
</evidence>
<dbReference type="Proteomes" id="UP001201812">
    <property type="component" value="Unassembled WGS sequence"/>
</dbReference>
<feature type="compositionally biased region" description="Pro residues" evidence="5">
    <location>
        <begin position="171"/>
        <end position="183"/>
    </location>
</feature>
<comment type="caution">
    <text evidence="7">The sequence shown here is derived from an EMBL/GenBank/DDBJ whole genome shotgun (WGS) entry which is preliminary data.</text>
</comment>
<feature type="domain" description="RRM" evidence="6">
    <location>
        <begin position="10"/>
        <end position="93"/>
    </location>
</feature>
<accession>A0AAD4MNT7</accession>
<dbReference type="Gene3D" id="3.30.70.330">
    <property type="match status" value="1"/>
</dbReference>
<dbReference type="EMBL" id="JAKKPZ010000133">
    <property type="protein sequence ID" value="KAI1700849.1"/>
    <property type="molecule type" value="Genomic_DNA"/>
</dbReference>
<dbReference type="InterPro" id="IPR000504">
    <property type="entry name" value="RRM_dom"/>
</dbReference>
<dbReference type="SUPFAM" id="SSF54928">
    <property type="entry name" value="RNA-binding domain, RBD"/>
    <property type="match status" value="1"/>
</dbReference>
<feature type="region of interest" description="Disordered" evidence="5">
    <location>
        <begin position="223"/>
        <end position="250"/>
    </location>
</feature>
<evidence type="ECO:0000256" key="1">
    <source>
        <dbReference type="ARBA" id="ARBA00004642"/>
    </source>
</evidence>
<evidence type="ECO:0000256" key="4">
    <source>
        <dbReference type="PROSITE-ProRule" id="PRU00176"/>
    </source>
</evidence>
<name>A0AAD4MNT7_9BILA</name>
<dbReference type="GO" id="GO:0005654">
    <property type="term" value="C:nucleoplasm"/>
    <property type="evidence" value="ECO:0007669"/>
    <property type="project" value="UniProtKB-SubCell"/>
</dbReference>
<dbReference type="GO" id="GO:0000381">
    <property type="term" value="P:regulation of alternative mRNA splicing, via spliceosome"/>
    <property type="evidence" value="ECO:0007669"/>
    <property type="project" value="TreeGrafter"/>
</dbReference>
<dbReference type="AlphaFoldDB" id="A0AAD4MNT7"/>
<proteinExistence type="predicted"/>
<dbReference type="PROSITE" id="PS50102">
    <property type="entry name" value="RRM"/>
    <property type="match status" value="1"/>
</dbReference>
<feature type="compositionally biased region" description="Polar residues" evidence="5">
    <location>
        <begin position="116"/>
        <end position="142"/>
    </location>
</feature>
<feature type="compositionally biased region" description="Basic and acidic residues" evidence="5">
    <location>
        <begin position="143"/>
        <end position="154"/>
    </location>
</feature>
<evidence type="ECO:0000256" key="2">
    <source>
        <dbReference type="ARBA" id="ARBA00022884"/>
    </source>
</evidence>
<dbReference type="SMART" id="SM00360">
    <property type="entry name" value="RRM"/>
    <property type="match status" value="1"/>
</dbReference>
<protein>
    <submittedName>
        <fullName evidence="7">RNA recognition motif domain-containing protein</fullName>
    </submittedName>
</protein>
<dbReference type="InterPro" id="IPR012677">
    <property type="entry name" value="Nucleotide-bd_a/b_plait_sf"/>
</dbReference>
<evidence type="ECO:0000256" key="5">
    <source>
        <dbReference type="SAM" id="MobiDB-lite"/>
    </source>
</evidence>
<evidence type="ECO:0000259" key="6">
    <source>
        <dbReference type="PROSITE" id="PS50102"/>
    </source>
</evidence>
<feature type="region of interest" description="Disordered" evidence="5">
    <location>
        <begin position="113"/>
        <end position="183"/>
    </location>
</feature>
<keyword evidence="3" id="KW-0539">Nucleus</keyword>
<organism evidence="7 8">
    <name type="scientific">Ditylenchus destructor</name>
    <dbReference type="NCBI Taxonomy" id="166010"/>
    <lineage>
        <taxon>Eukaryota</taxon>
        <taxon>Metazoa</taxon>
        <taxon>Ecdysozoa</taxon>
        <taxon>Nematoda</taxon>
        <taxon>Chromadorea</taxon>
        <taxon>Rhabditida</taxon>
        <taxon>Tylenchina</taxon>
        <taxon>Tylenchomorpha</taxon>
        <taxon>Sphaerularioidea</taxon>
        <taxon>Anguinidae</taxon>
        <taxon>Anguininae</taxon>
        <taxon>Ditylenchus</taxon>
    </lineage>
</organism>
<comment type="subcellular location">
    <subcellularLocation>
        <location evidence="1">Nucleus</location>
        <location evidence="1">Nucleoplasm</location>
    </subcellularLocation>
</comment>
<keyword evidence="8" id="KW-1185">Reference proteome</keyword>
<dbReference type="GO" id="GO:0003727">
    <property type="term" value="F:single-stranded RNA binding"/>
    <property type="evidence" value="ECO:0007669"/>
    <property type="project" value="TreeGrafter"/>
</dbReference>
<evidence type="ECO:0000313" key="8">
    <source>
        <dbReference type="Proteomes" id="UP001201812"/>
    </source>
</evidence>
<dbReference type="InterPro" id="IPR035979">
    <property type="entry name" value="RBD_domain_sf"/>
</dbReference>
<dbReference type="InterPro" id="IPR052285">
    <property type="entry name" value="NEXT_complex_subunit"/>
</dbReference>
<dbReference type="PANTHER" id="PTHR13798:SF11">
    <property type="entry name" value="RNA-BINDING PROTEIN 7-RELATED"/>
    <property type="match status" value="1"/>
</dbReference>
<reference evidence="7" key="1">
    <citation type="submission" date="2022-01" db="EMBL/GenBank/DDBJ databases">
        <title>Genome Sequence Resource for Two Populations of Ditylenchus destructor, the Migratory Endoparasitic Phytonematode.</title>
        <authorList>
            <person name="Zhang H."/>
            <person name="Lin R."/>
            <person name="Xie B."/>
        </authorList>
    </citation>
    <scope>NUCLEOTIDE SEQUENCE</scope>
    <source>
        <strain evidence="7">BazhouSP</strain>
    </source>
</reference>
<keyword evidence="2 4" id="KW-0694">RNA-binding</keyword>
<evidence type="ECO:0000313" key="7">
    <source>
        <dbReference type="EMBL" id="KAI1700849.1"/>
    </source>
</evidence>
<gene>
    <name evidence="7" type="ORF">DdX_16470</name>
</gene>